<dbReference type="PANTHER" id="PTHR24220:SF86">
    <property type="entry name" value="ABC TRANSPORTER ABCH.1"/>
    <property type="match status" value="1"/>
</dbReference>
<keyword evidence="11" id="KW-1185">Reference proteome</keyword>
<dbReference type="RefSeq" id="WP_130482701.1">
    <property type="nucleotide sequence ID" value="NZ_SGWV01000010.1"/>
</dbReference>
<name>A0A4Q7LIL8_9BURK</name>
<proteinExistence type="inferred from homology"/>
<dbReference type="GO" id="GO:0098796">
    <property type="term" value="C:membrane protein complex"/>
    <property type="evidence" value="ECO:0007669"/>
    <property type="project" value="UniProtKB-ARBA"/>
</dbReference>
<gene>
    <name evidence="10" type="ORF">EV685_2876</name>
</gene>
<organism evidence="10 11">
    <name type="scientific">Sphaerotilus mobilis</name>
    <dbReference type="NCBI Taxonomy" id="47994"/>
    <lineage>
        <taxon>Bacteria</taxon>
        <taxon>Pseudomonadati</taxon>
        <taxon>Pseudomonadota</taxon>
        <taxon>Betaproteobacteria</taxon>
        <taxon>Burkholderiales</taxon>
        <taxon>Sphaerotilaceae</taxon>
        <taxon>Sphaerotilus</taxon>
    </lineage>
</organism>
<evidence type="ECO:0000313" key="11">
    <source>
        <dbReference type="Proteomes" id="UP000293433"/>
    </source>
</evidence>
<dbReference type="EMBL" id="SGWV01000010">
    <property type="protein sequence ID" value="RZS53249.1"/>
    <property type="molecule type" value="Genomic_DNA"/>
</dbReference>
<dbReference type="PROSITE" id="PS50893">
    <property type="entry name" value="ABC_TRANSPORTER_2"/>
    <property type="match status" value="1"/>
</dbReference>
<keyword evidence="2" id="KW-1003">Cell membrane</keyword>
<dbReference type="GO" id="GO:0046677">
    <property type="term" value="P:response to antibiotic"/>
    <property type="evidence" value="ECO:0007669"/>
    <property type="project" value="UniProtKB-KW"/>
</dbReference>
<sequence>MKEEPSFAPADPVGLAGVPVDPVGDPVGDPATAAIAVQGLRKRLEGEVPVTLIDGVDLRIERGEFVCIMGPSGSGKSSLLYLLGLLDVPTEGRIWLAGQRTDTLDEDAITDLRLARLGFVFQFHFLLAEFSALDNVLLPIRKLGRLRDEAAVERGLALLDRFELKAHAHKHPSQLSGGQRQRVAIARALANDPPVILADEPTGNLDSASSANVRDLLRELTREMGKTVVAVTHESRFASVADRRIGIVDGRIDLDWRPA</sequence>
<dbReference type="Gene3D" id="3.40.50.300">
    <property type="entry name" value="P-loop containing nucleotide triphosphate hydrolases"/>
    <property type="match status" value="1"/>
</dbReference>
<protein>
    <submittedName>
        <fullName evidence="10">Lipoprotein-releasing system ATP-binding protein</fullName>
    </submittedName>
</protein>
<feature type="region of interest" description="Disordered" evidence="8">
    <location>
        <begin position="1"/>
        <end position="22"/>
    </location>
</feature>
<evidence type="ECO:0000256" key="5">
    <source>
        <dbReference type="ARBA" id="ARBA00022989"/>
    </source>
</evidence>
<keyword evidence="5" id="KW-0812">Transmembrane</keyword>
<evidence type="ECO:0000313" key="10">
    <source>
        <dbReference type="EMBL" id="RZS53249.1"/>
    </source>
</evidence>
<dbReference type="PANTHER" id="PTHR24220">
    <property type="entry name" value="IMPORT ATP-BINDING PROTEIN"/>
    <property type="match status" value="1"/>
</dbReference>
<dbReference type="GO" id="GO:0005886">
    <property type="term" value="C:plasma membrane"/>
    <property type="evidence" value="ECO:0007669"/>
    <property type="project" value="TreeGrafter"/>
</dbReference>
<dbReference type="PROSITE" id="PS00211">
    <property type="entry name" value="ABC_TRANSPORTER_1"/>
    <property type="match status" value="1"/>
</dbReference>
<dbReference type="InterPro" id="IPR003593">
    <property type="entry name" value="AAA+_ATPase"/>
</dbReference>
<keyword evidence="1" id="KW-0813">Transport</keyword>
<accession>A0A4Q7LIL8</accession>
<comment type="similarity">
    <text evidence="7">Belongs to the ABC transporter superfamily. Macrolide exporter (TC 3.A.1.122) family.</text>
</comment>
<dbReference type="InterPro" id="IPR003439">
    <property type="entry name" value="ABC_transporter-like_ATP-bd"/>
</dbReference>
<dbReference type="InterPro" id="IPR017911">
    <property type="entry name" value="MacB-like_ATP-bd"/>
</dbReference>
<evidence type="ECO:0000256" key="7">
    <source>
        <dbReference type="ARBA" id="ARBA00038388"/>
    </source>
</evidence>
<evidence type="ECO:0000259" key="9">
    <source>
        <dbReference type="PROSITE" id="PS50893"/>
    </source>
</evidence>
<keyword evidence="5" id="KW-0472">Membrane</keyword>
<dbReference type="InterPro" id="IPR017871">
    <property type="entry name" value="ABC_transporter-like_CS"/>
</dbReference>
<keyword evidence="10" id="KW-0449">Lipoprotein</keyword>
<evidence type="ECO:0000256" key="8">
    <source>
        <dbReference type="SAM" id="MobiDB-lite"/>
    </source>
</evidence>
<keyword evidence="3" id="KW-0547">Nucleotide-binding</keyword>
<evidence type="ECO:0000256" key="6">
    <source>
        <dbReference type="ARBA" id="ARBA00023251"/>
    </source>
</evidence>
<dbReference type="AlphaFoldDB" id="A0A4Q7LIL8"/>
<evidence type="ECO:0000256" key="1">
    <source>
        <dbReference type="ARBA" id="ARBA00022448"/>
    </source>
</evidence>
<comment type="caution">
    <text evidence="10">The sequence shown here is derived from an EMBL/GenBank/DDBJ whole genome shotgun (WGS) entry which is preliminary data.</text>
</comment>
<dbReference type="SUPFAM" id="SSF52540">
    <property type="entry name" value="P-loop containing nucleoside triphosphate hydrolases"/>
    <property type="match status" value="1"/>
</dbReference>
<reference evidence="10 11" key="1">
    <citation type="submission" date="2019-02" db="EMBL/GenBank/DDBJ databases">
        <title>Genomic Encyclopedia of Type Strains, Phase IV (KMG-IV): sequencing the most valuable type-strain genomes for metagenomic binning, comparative biology and taxonomic classification.</title>
        <authorList>
            <person name="Goeker M."/>
        </authorList>
    </citation>
    <scope>NUCLEOTIDE SEQUENCE [LARGE SCALE GENOMIC DNA]</scope>
    <source>
        <strain evidence="10 11">DSM 10617</strain>
    </source>
</reference>
<evidence type="ECO:0000256" key="2">
    <source>
        <dbReference type="ARBA" id="ARBA00022475"/>
    </source>
</evidence>
<dbReference type="SMART" id="SM00382">
    <property type="entry name" value="AAA"/>
    <property type="match status" value="1"/>
</dbReference>
<feature type="domain" description="ABC transporter" evidence="9">
    <location>
        <begin position="35"/>
        <end position="259"/>
    </location>
</feature>
<dbReference type="InterPro" id="IPR015854">
    <property type="entry name" value="ABC_transpr_LolD-like"/>
</dbReference>
<dbReference type="GO" id="GO:0022857">
    <property type="term" value="F:transmembrane transporter activity"/>
    <property type="evidence" value="ECO:0007669"/>
    <property type="project" value="TreeGrafter"/>
</dbReference>
<dbReference type="GO" id="GO:0016887">
    <property type="term" value="F:ATP hydrolysis activity"/>
    <property type="evidence" value="ECO:0007669"/>
    <property type="project" value="InterPro"/>
</dbReference>
<keyword evidence="4 10" id="KW-0067">ATP-binding</keyword>
<feature type="compositionally biased region" description="Low complexity" evidence="8">
    <location>
        <begin position="11"/>
        <end position="22"/>
    </location>
</feature>
<dbReference type="InterPro" id="IPR027417">
    <property type="entry name" value="P-loop_NTPase"/>
</dbReference>
<dbReference type="CDD" id="cd03255">
    <property type="entry name" value="ABC_MJ0796_LolCDE_FtsE"/>
    <property type="match status" value="1"/>
</dbReference>
<keyword evidence="6" id="KW-0046">Antibiotic resistance</keyword>
<dbReference type="Proteomes" id="UP000293433">
    <property type="component" value="Unassembled WGS sequence"/>
</dbReference>
<dbReference type="GO" id="GO:0005524">
    <property type="term" value="F:ATP binding"/>
    <property type="evidence" value="ECO:0007669"/>
    <property type="project" value="UniProtKB-KW"/>
</dbReference>
<dbReference type="OrthoDB" id="66958at2"/>
<evidence type="ECO:0000256" key="4">
    <source>
        <dbReference type="ARBA" id="ARBA00022840"/>
    </source>
</evidence>
<evidence type="ECO:0000256" key="3">
    <source>
        <dbReference type="ARBA" id="ARBA00022741"/>
    </source>
</evidence>
<dbReference type="Pfam" id="PF00005">
    <property type="entry name" value="ABC_tran"/>
    <property type="match status" value="1"/>
</dbReference>
<dbReference type="FunFam" id="3.40.50.300:FF:000032">
    <property type="entry name" value="Export ABC transporter ATP-binding protein"/>
    <property type="match status" value="1"/>
</dbReference>
<keyword evidence="5" id="KW-1133">Transmembrane helix</keyword>